<accession>A0A9D1D5K7</accession>
<proteinExistence type="predicted"/>
<keyword evidence="1" id="KW-0472">Membrane</keyword>
<dbReference type="AlphaFoldDB" id="A0A9D1D5K7"/>
<feature type="transmembrane region" description="Helical" evidence="1">
    <location>
        <begin position="112"/>
        <end position="132"/>
    </location>
</feature>
<evidence type="ECO:0000313" key="2">
    <source>
        <dbReference type="EMBL" id="HIR04694.1"/>
    </source>
</evidence>
<evidence type="ECO:0000313" key="3">
    <source>
        <dbReference type="Proteomes" id="UP000824250"/>
    </source>
</evidence>
<reference evidence="2" key="2">
    <citation type="journal article" date="2021" name="PeerJ">
        <title>Extensive microbial diversity within the chicken gut microbiome revealed by metagenomics and culture.</title>
        <authorList>
            <person name="Gilroy R."/>
            <person name="Ravi A."/>
            <person name="Getino M."/>
            <person name="Pursley I."/>
            <person name="Horton D.L."/>
            <person name="Alikhan N.F."/>
            <person name="Baker D."/>
            <person name="Gharbi K."/>
            <person name="Hall N."/>
            <person name="Watson M."/>
            <person name="Adriaenssens E.M."/>
            <person name="Foster-Nyarko E."/>
            <person name="Jarju S."/>
            <person name="Secka A."/>
            <person name="Antonio M."/>
            <person name="Oren A."/>
            <person name="Chaudhuri R.R."/>
            <person name="La Ragione R."/>
            <person name="Hildebrand F."/>
            <person name="Pallen M.J."/>
        </authorList>
    </citation>
    <scope>NUCLEOTIDE SEQUENCE</scope>
    <source>
        <strain evidence="2">CHK180-2868</strain>
    </source>
</reference>
<evidence type="ECO:0000256" key="1">
    <source>
        <dbReference type="SAM" id="Phobius"/>
    </source>
</evidence>
<dbReference type="EMBL" id="DVGC01000007">
    <property type="protein sequence ID" value="HIR04694.1"/>
    <property type="molecule type" value="Genomic_DNA"/>
</dbReference>
<dbReference type="Proteomes" id="UP000824250">
    <property type="component" value="Unassembled WGS sequence"/>
</dbReference>
<feature type="transmembrane region" description="Helical" evidence="1">
    <location>
        <begin position="49"/>
        <end position="70"/>
    </location>
</feature>
<name>A0A9D1D5K7_9FIRM</name>
<dbReference type="Pfam" id="PF14387">
    <property type="entry name" value="DUF4418"/>
    <property type="match status" value="1"/>
</dbReference>
<sequence>MKTKLTSLLILLQAAAALCTIGAVKVWAPVCSKMLELASGAETPMKCHYAGQAALAVSVIIFVIALAAFLSKNGHKALMMVNAAAAIVLFLVFSNVLIGICASETMSCHVTALWGRGAAIVVIVSSLIELLTSREGQLPGGM</sequence>
<dbReference type="InterPro" id="IPR025531">
    <property type="entry name" value="DUF4418"/>
</dbReference>
<reference evidence="2" key="1">
    <citation type="submission" date="2020-10" db="EMBL/GenBank/DDBJ databases">
        <authorList>
            <person name="Gilroy R."/>
        </authorList>
    </citation>
    <scope>NUCLEOTIDE SEQUENCE</scope>
    <source>
        <strain evidence="2">CHK180-2868</strain>
    </source>
</reference>
<organism evidence="2 3">
    <name type="scientific">Candidatus Copromonas faecavium</name>
    <name type="common">nom. illeg.</name>
    <dbReference type="NCBI Taxonomy" id="2840740"/>
    <lineage>
        <taxon>Bacteria</taxon>
        <taxon>Bacillati</taxon>
        <taxon>Bacillota</taxon>
        <taxon>Clostridia</taxon>
        <taxon>Lachnospirales</taxon>
        <taxon>Lachnospiraceae</taxon>
        <taxon>Candidatus Copromonas (nom. illeg.)</taxon>
    </lineage>
</organism>
<keyword evidence="1" id="KW-1133">Transmembrane helix</keyword>
<keyword evidence="1" id="KW-0812">Transmembrane</keyword>
<feature type="transmembrane region" description="Helical" evidence="1">
    <location>
        <begin position="77"/>
        <end position="100"/>
    </location>
</feature>
<protein>
    <submittedName>
        <fullName evidence="2">DUF4418 family protein</fullName>
    </submittedName>
</protein>
<comment type="caution">
    <text evidence="2">The sequence shown here is derived from an EMBL/GenBank/DDBJ whole genome shotgun (WGS) entry which is preliminary data.</text>
</comment>
<gene>
    <name evidence="2" type="ORF">IAB28_01825</name>
</gene>